<name>A0A840CJN0_9BACT</name>
<organism evidence="8 9">
    <name type="scientific">Dysgonomonas hofstadii</name>
    <dbReference type="NCBI Taxonomy" id="637886"/>
    <lineage>
        <taxon>Bacteria</taxon>
        <taxon>Pseudomonadati</taxon>
        <taxon>Bacteroidota</taxon>
        <taxon>Bacteroidia</taxon>
        <taxon>Bacteroidales</taxon>
        <taxon>Dysgonomonadaceae</taxon>
        <taxon>Dysgonomonas</taxon>
    </lineage>
</organism>
<dbReference type="AlphaFoldDB" id="A0A840CJN0"/>
<dbReference type="PANTHER" id="PTHR12815">
    <property type="entry name" value="SORTING AND ASSEMBLY MACHINERY SAMM50 PROTEIN FAMILY MEMBER"/>
    <property type="match status" value="1"/>
</dbReference>
<comment type="caution">
    <text evidence="8">The sequence shown here is derived from an EMBL/GenBank/DDBJ whole genome shotgun (WGS) entry which is preliminary data.</text>
</comment>
<proteinExistence type="predicted"/>
<dbReference type="EMBL" id="JACIEP010000004">
    <property type="protein sequence ID" value="MBB4035576.1"/>
    <property type="molecule type" value="Genomic_DNA"/>
</dbReference>
<feature type="signal peptide" evidence="6">
    <location>
        <begin position="1"/>
        <end position="21"/>
    </location>
</feature>
<keyword evidence="9" id="KW-1185">Reference proteome</keyword>
<evidence type="ECO:0000256" key="3">
    <source>
        <dbReference type="ARBA" id="ARBA00022729"/>
    </source>
</evidence>
<dbReference type="InterPro" id="IPR000184">
    <property type="entry name" value="Bac_surfAg_D15"/>
</dbReference>
<dbReference type="PROSITE" id="PS51257">
    <property type="entry name" value="PROKAR_LIPOPROTEIN"/>
    <property type="match status" value="1"/>
</dbReference>
<comment type="subcellular location">
    <subcellularLocation>
        <location evidence="1">Membrane</location>
    </subcellularLocation>
</comment>
<sequence length="806" mass="92469">MRYRLLVFVCIIGCCALFIQSCSTTKFVPEGEYLLTSATVKSDKKVIPSYEMETYIKQKPNFKTFALFKLPLFIYNLSGQDTTKWVNRTLKNAGDPPVLYDSTMLHQSVIDLRRMMTNKGYLNAEVIPQVELKDKKAKIVYDIRAGAPYRISDYKIDVNDSIISNPELFLRASRQERGQQERIPVNIDTLLQWNTLVKKNGIFDLDMLDQERDRISSIFRRTGYYAFNKEYIGFEADTTLGNNKVDLDLSIYPFVLRSPDGHEIETPHRRYVVKEVNLYVDYSPLEDGDISQYRETSVYEQGGYKIKYGPRGEYIKPNVILNNCYIAPGTYYNENLTSLTYSALSQLQILKNVNISYTEFWENDSTKLRCIITCVPDKKQGISAEVEGTNSGGYFGVGGGIGYLHRNAFKGSEQFNVRLRGAYEAITPSFTSFTKNYFEIGGEASLTFPRFMFPFLKSDFKRRIHASTQFNSSYTFQRRPGFFTRTVLSTGVKYIWQDRRLSLNRHIFDLVDVSYVHLPQNSLDTEFLNSLSATARRYSFSDHFILSTGYTFSRSNVTSPARRNLNQPIYSLRASVETAGNLLALAAKIANARPDSLGSKQVFGTNFAQYIRGTLDYSKTYQVDEKNAIAWHVGFGLAYPYGNYKHIPIPIQKRFFSGGANGVRGWAVRELGPGSYYFRGTGIETEKDNFYNHSGDIRLDASIEYRSKIFWIVELGAFVDVGNIWTIKEYEGQEGGVFKFDRFYKEIAAAWGLGLRFDFNYVLIRLDCGWKAYDPSNDPDTRKWPIGKPWKIRKNTAWHIAVGYPF</sequence>
<dbReference type="Pfam" id="PF01103">
    <property type="entry name" value="Omp85"/>
    <property type="match status" value="1"/>
</dbReference>
<evidence type="ECO:0000313" key="8">
    <source>
        <dbReference type="EMBL" id="MBB4035576.1"/>
    </source>
</evidence>
<dbReference type="Proteomes" id="UP000555103">
    <property type="component" value="Unassembled WGS sequence"/>
</dbReference>
<keyword evidence="3 6" id="KW-0732">Signal</keyword>
<evidence type="ECO:0000256" key="4">
    <source>
        <dbReference type="ARBA" id="ARBA00023136"/>
    </source>
</evidence>
<evidence type="ECO:0000259" key="7">
    <source>
        <dbReference type="Pfam" id="PF01103"/>
    </source>
</evidence>
<keyword evidence="2" id="KW-0812">Transmembrane</keyword>
<evidence type="ECO:0000313" key="9">
    <source>
        <dbReference type="Proteomes" id="UP000555103"/>
    </source>
</evidence>
<feature type="chain" id="PRO_5032395160" evidence="6">
    <location>
        <begin position="22"/>
        <end position="806"/>
    </location>
</feature>
<gene>
    <name evidence="8" type="ORF">GGR21_001469</name>
</gene>
<dbReference type="Gene3D" id="3.10.20.310">
    <property type="entry name" value="membrane protein fhac"/>
    <property type="match status" value="1"/>
</dbReference>
<evidence type="ECO:0000256" key="5">
    <source>
        <dbReference type="ARBA" id="ARBA00023237"/>
    </source>
</evidence>
<evidence type="ECO:0000256" key="6">
    <source>
        <dbReference type="SAM" id="SignalP"/>
    </source>
</evidence>
<evidence type="ECO:0000256" key="1">
    <source>
        <dbReference type="ARBA" id="ARBA00004370"/>
    </source>
</evidence>
<evidence type="ECO:0000256" key="2">
    <source>
        <dbReference type="ARBA" id="ARBA00022692"/>
    </source>
</evidence>
<dbReference type="Gene3D" id="2.40.160.50">
    <property type="entry name" value="membrane protein fhac: a member of the omp85/tpsb transporter family"/>
    <property type="match status" value="1"/>
</dbReference>
<dbReference type="RefSeq" id="WP_183306506.1">
    <property type="nucleotide sequence ID" value="NZ_JACIEP010000004.1"/>
</dbReference>
<keyword evidence="4" id="KW-0472">Membrane</keyword>
<dbReference type="PANTHER" id="PTHR12815:SF47">
    <property type="entry name" value="TRANSLOCATION AND ASSEMBLY MODULE SUBUNIT TAMA"/>
    <property type="match status" value="1"/>
</dbReference>
<dbReference type="GO" id="GO:0019867">
    <property type="term" value="C:outer membrane"/>
    <property type="evidence" value="ECO:0007669"/>
    <property type="project" value="InterPro"/>
</dbReference>
<protein>
    <submittedName>
        <fullName evidence="8">Outer membrane protein assembly factor BamA</fullName>
    </submittedName>
</protein>
<feature type="domain" description="Bacterial surface antigen (D15)" evidence="7">
    <location>
        <begin position="431"/>
        <end position="781"/>
    </location>
</feature>
<accession>A0A840CJN0</accession>
<keyword evidence="5" id="KW-0998">Cell outer membrane</keyword>
<dbReference type="InterPro" id="IPR039910">
    <property type="entry name" value="D15-like"/>
</dbReference>
<reference evidence="8 9" key="1">
    <citation type="submission" date="2020-08" db="EMBL/GenBank/DDBJ databases">
        <title>Genomic Encyclopedia of Type Strains, Phase IV (KMG-IV): sequencing the most valuable type-strain genomes for metagenomic binning, comparative biology and taxonomic classification.</title>
        <authorList>
            <person name="Goeker M."/>
        </authorList>
    </citation>
    <scope>NUCLEOTIDE SEQUENCE [LARGE SCALE GENOMIC DNA]</scope>
    <source>
        <strain evidence="8 9">DSM 104969</strain>
    </source>
</reference>